<dbReference type="PANTHER" id="PTHR33678:SF1">
    <property type="entry name" value="BLL1576 PROTEIN"/>
    <property type="match status" value="1"/>
</dbReference>
<proteinExistence type="predicted"/>
<dbReference type="EMBL" id="JACHHQ010000001">
    <property type="protein sequence ID" value="MBB5199083.1"/>
    <property type="molecule type" value="Genomic_DNA"/>
</dbReference>
<dbReference type="Pfam" id="PF03050">
    <property type="entry name" value="DDE_Tnp_IS66"/>
    <property type="match status" value="1"/>
</dbReference>
<sequence length="69" mass="8178">MACAKPIADMLHAWMQSQRQMVPEWSAIAKELDYNLKRWNALVRYFDNAYLPIDNNWIENQIKPEAIGR</sequence>
<dbReference type="InterPro" id="IPR004291">
    <property type="entry name" value="Transposase_IS66_central"/>
</dbReference>
<dbReference type="AlphaFoldDB" id="A0A840RMU2"/>
<dbReference type="InterPro" id="IPR052344">
    <property type="entry name" value="Transposase-related"/>
</dbReference>
<evidence type="ECO:0000313" key="2">
    <source>
        <dbReference type="EMBL" id="MBB5199083.1"/>
    </source>
</evidence>
<comment type="caution">
    <text evidence="2">The sequence shown here is derived from an EMBL/GenBank/DDBJ whole genome shotgun (WGS) entry which is preliminary data.</text>
</comment>
<protein>
    <recommendedName>
        <fullName evidence="1">Transposase IS66 central domain-containing protein</fullName>
    </recommendedName>
</protein>
<evidence type="ECO:0000313" key="3">
    <source>
        <dbReference type="Proteomes" id="UP000571084"/>
    </source>
</evidence>
<dbReference type="PANTHER" id="PTHR33678">
    <property type="entry name" value="BLL1576 PROTEIN"/>
    <property type="match status" value="1"/>
</dbReference>
<keyword evidence="3" id="KW-1185">Reference proteome</keyword>
<organism evidence="2 3">
    <name type="scientific">Glaciimonas immobilis</name>
    <dbReference type="NCBI Taxonomy" id="728004"/>
    <lineage>
        <taxon>Bacteria</taxon>
        <taxon>Pseudomonadati</taxon>
        <taxon>Pseudomonadota</taxon>
        <taxon>Betaproteobacteria</taxon>
        <taxon>Burkholderiales</taxon>
        <taxon>Oxalobacteraceae</taxon>
        <taxon>Glaciimonas</taxon>
    </lineage>
</organism>
<evidence type="ECO:0000259" key="1">
    <source>
        <dbReference type="Pfam" id="PF03050"/>
    </source>
</evidence>
<accession>A0A840RMU2</accession>
<dbReference type="Proteomes" id="UP000571084">
    <property type="component" value="Unassembled WGS sequence"/>
</dbReference>
<gene>
    <name evidence="2" type="ORF">HNR39_000893</name>
</gene>
<reference evidence="2 3" key="1">
    <citation type="submission" date="2020-08" db="EMBL/GenBank/DDBJ databases">
        <title>Genomic Encyclopedia of Type Strains, Phase IV (KMG-IV): sequencing the most valuable type-strain genomes for metagenomic binning, comparative biology and taxonomic classification.</title>
        <authorList>
            <person name="Goeker M."/>
        </authorList>
    </citation>
    <scope>NUCLEOTIDE SEQUENCE [LARGE SCALE GENOMIC DNA]</scope>
    <source>
        <strain evidence="2 3">DSM 23240</strain>
    </source>
</reference>
<feature type="domain" description="Transposase IS66 central" evidence="1">
    <location>
        <begin position="4"/>
        <end position="69"/>
    </location>
</feature>
<name>A0A840RMU2_9BURK</name>